<dbReference type="SUPFAM" id="SSF48371">
    <property type="entry name" value="ARM repeat"/>
    <property type="match status" value="1"/>
</dbReference>
<accession>A0A7H9HM38</accession>
<reference evidence="8 9" key="1">
    <citation type="submission" date="2020-06" db="EMBL/GenBank/DDBJ databases">
        <title>The yeast mating-type switching endonuclease HO is a domesticated member of an unorthodox homing genetic element family.</title>
        <authorList>
            <person name="Coughlan A.Y."/>
            <person name="Lombardi L."/>
            <person name="Braun-Galleani S."/>
            <person name="Martos A.R."/>
            <person name="Galeote V."/>
            <person name="Bigey F."/>
            <person name="Dequin S."/>
            <person name="Byrne K.P."/>
            <person name="Wolfe K.H."/>
        </authorList>
    </citation>
    <scope>NUCLEOTIDE SEQUENCE [LARGE SCALE GENOMIC DNA]</scope>
    <source>
        <strain evidence="8 9">CBS2947</strain>
    </source>
</reference>
<comment type="subcellular location">
    <subcellularLocation>
        <location evidence="1">Endomembrane system</location>
    </subcellularLocation>
</comment>
<evidence type="ECO:0000256" key="1">
    <source>
        <dbReference type="ARBA" id="ARBA00004308"/>
    </source>
</evidence>
<feature type="compositionally biased region" description="Acidic residues" evidence="6">
    <location>
        <begin position="754"/>
        <end position="775"/>
    </location>
</feature>
<dbReference type="InterPro" id="IPR002553">
    <property type="entry name" value="Clathrin/coatomer_adapt-like_N"/>
</dbReference>
<keyword evidence="4" id="KW-0653">Protein transport</keyword>
<protein>
    <recommendedName>
        <fullName evidence="7">Clathrin/coatomer adaptor adaptin-like N-terminal domain-containing protein</fullName>
    </recommendedName>
</protein>
<evidence type="ECO:0000313" key="8">
    <source>
        <dbReference type="EMBL" id="QLQ77817.1"/>
    </source>
</evidence>
<evidence type="ECO:0000256" key="2">
    <source>
        <dbReference type="ARBA" id="ARBA00006613"/>
    </source>
</evidence>
<organism evidence="8 9">
    <name type="scientific">Torulaspora globosa</name>
    <dbReference type="NCBI Taxonomy" id="48254"/>
    <lineage>
        <taxon>Eukaryota</taxon>
        <taxon>Fungi</taxon>
        <taxon>Dikarya</taxon>
        <taxon>Ascomycota</taxon>
        <taxon>Saccharomycotina</taxon>
        <taxon>Saccharomycetes</taxon>
        <taxon>Saccharomycetales</taxon>
        <taxon>Saccharomycetaceae</taxon>
        <taxon>Torulaspora</taxon>
    </lineage>
</organism>
<comment type="similarity">
    <text evidence="2">Belongs to the adaptor complexes large subunit family.</text>
</comment>
<dbReference type="GO" id="GO:0012505">
    <property type="term" value="C:endomembrane system"/>
    <property type="evidence" value="ECO:0007669"/>
    <property type="project" value="UniProtKB-SubCell"/>
</dbReference>
<proteinExistence type="inferred from homology"/>
<dbReference type="InterPro" id="IPR016024">
    <property type="entry name" value="ARM-type_fold"/>
</dbReference>
<name>A0A7H9HM38_9SACH</name>
<dbReference type="InterPro" id="IPR026739">
    <property type="entry name" value="AP_beta"/>
</dbReference>
<sequence>MVDSINRIATALESAKVITREAAAVATSKLGESSYRHYSEGIAPEQLRELLNSRNSREVKDGLRRIIAIIASGEGPIDVETYFSDVVKNITFGEAKIKTLVCIYLQRFAESDPNLALLSINSLQKTLIDGDPEIKALSIKALADIRVSSLHPIVLHSLKKAVSDSSGSVRSEVGFAILKLFIARSDEFAEELLQLLDQLLSDADPQVVSSAVLVLHECFPERLDLLHSHFRYFCSVLHRMDPFAQAAVIDLLIRYCKMFLPRPKVVNSSSETGESVPLPDKYNEILFPVYDTEIHPDLDLFLKSLERLVYSSNATVLLATSNAFLQLATPAQFKKSRLPQALVRAVSSSSNLGVQIILLQSICLLSSIDPTLFLPYVKKFFVLPSDDATVGSLKIKILSILTNESNVKFMVKELKYIISNSKSSALVIAATNSLAVCAMLSPGWEAYIIKGLISNMEIDKLPTAVLGSYVDVIRVLVQRNPKRHLSSIMKLVKVLDARKALSDNARASVVSIVGEIAAFEYKICPDILRKLAGTFAYEGSETRCQILLLSAKLLSYEIEKFKEEQPNETYDFSQSRIAQICQSVVHLASFDEDFDIRDRARAISSLYDTGKYEIATLLFQAPKPSPKMTLINDDMEVGDHIVQQLGDPGLDKFVMEYYKMIPWNDEESNDTDDLRNPATLKDYSRYASSLSGSFTSGSKSSATHIKQESPAGISHTPLASHQGKKYRLQTLDEFFSDIPSTRATKKKIIIQEESSSEEDESDETDGADDGDEDSTDQSSSSSSSISVHNNN</sequence>
<dbReference type="EMBL" id="CP059267">
    <property type="protein sequence ID" value="QLQ77817.1"/>
    <property type="molecule type" value="Genomic_DNA"/>
</dbReference>
<keyword evidence="9" id="KW-1185">Reference proteome</keyword>
<dbReference type="GO" id="GO:0030117">
    <property type="term" value="C:membrane coat"/>
    <property type="evidence" value="ECO:0007669"/>
    <property type="project" value="InterPro"/>
</dbReference>
<dbReference type="GO" id="GO:0006886">
    <property type="term" value="P:intracellular protein transport"/>
    <property type="evidence" value="ECO:0007669"/>
    <property type="project" value="InterPro"/>
</dbReference>
<dbReference type="Gene3D" id="1.25.10.10">
    <property type="entry name" value="Leucine-rich Repeat Variant"/>
    <property type="match status" value="1"/>
</dbReference>
<evidence type="ECO:0000313" key="9">
    <source>
        <dbReference type="Proteomes" id="UP000510647"/>
    </source>
</evidence>
<dbReference type="OrthoDB" id="10254310at2759"/>
<feature type="compositionally biased region" description="Low complexity" evidence="6">
    <location>
        <begin position="692"/>
        <end position="701"/>
    </location>
</feature>
<dbReference type="Proteomes" id="UP000510647">
    <property type="component" value="Chromosome 1"/>
</dbReference>
<feature type="domain" description="Clathrin/coatomer adaptor adaptin-like N-terminal" evidence="7">
    <location>
        <begin position="44"/>
        <end position="610"/>
    </location>
</feature>
<gene>
    <name evidence="8" type="ORF">HG537_0A00640</name>
</gene>
<dbReference type="AlphaFoldDB" id="A0A7H9HM38"/>
<dbReference type="PANTHER" id="PTHR11134">
    <property type="entry name" value="ADAPTOR COMPLEX SUBUNIT BETA FAMILY MEMBER"/>
    <property type="match status" value="1"/>
</dbReference>
<feature type="region of interest" description="Disordered" evidence="6">
    <location>
        <begin position="743"/>
        <end position="791"/>
    </location>
</feature>
<keyword evidence="5" id="KW-0472">Membrane</keyword>
<evidence type="ECO:0000256" key="5">
    <source>
        <dbReference type="ARBA" id="ARBA00023136"/>
    </source>
</evidence>
<feature type="region of interest" description="Disordered" evidence="6">
    <location>
        <begin position="692"/>
        <end position="721"/>
    </location>
</feature>
<evidence type="ECO:0000256" key="6">
    <source>
        <dbReference type="SAM" id="MobiDB-lite"/>
    </source>
</evidence>
<dbReference type="Pfam" id="PF01602">
    <property type="entry name" value="Adaptin_N"/>
    <property type="match status" value="1"/>
</dbReference>
<evidence type="ECO:0000259" key="7">
    <source>
        <dbReference type="Pfam" id="PF01602"/>
    </source>
</evidence>
<evidence type="ECO:0000256" key="4">
    <source>
        <dbReference type="ARBA" id="ARBA00022927"/>
    </source>
</evidence>
<dbReference type="InterPro" id="IPR011989">
    <property type="entry name" value="ARM-like"/>
</dbReference>
<evidence type="ECO:0000256" key="3">
    <source>
        <dbReference type="ARBA" id="ARBA00022448"/>
    </source>
</evidence>
<dbReference type="GO" id="GO:0016192">
    <property type="term" value="P:vesicle-mediated transport"/>
    <property type="evidence" value="ECO:0007669"/>
    <property type="project" value="InterPro"/>
</dbReference>
<feature type="compositionally biased region" description="Low complexity" evidence="6">
    <location>
        <begin position="776"/>
        <end position="791"/>
    </location>
</feature>
<keyword evidence="3" id="KW-0813">Transport</keyword>